<dbReference type="Pfam" id="PF00621">
    <property type="entry name" value="RhoGEF"/>
    <property type="match status" value="1"/>
</dbReference>
<dbReference type="InterPro" id="IPR035899">
    <property type="entry name" value="DBL_dom_sf"/>
</dbReference>
<dbReference type="PANTHER" id="PTHR45924:SF1">
    <property type="entry name" value="PLECKSTRIN HOMOLOGY DOMAIN-CONTAINING FAMILY G MEMBER 1"/>
    <property type="match status" value="1"/>
</dbReference>
<feature type="compositionally biased region" description="Polar residues" evidence="3">
    <location>
        <begin position="1139"/>
        <end position="1152"/>
    </location>
</feature>
<accession>A0A7K4W8V8</accession>
<feature type="region of interest" description="Disordered" evidence="3">
    <location>
        <begin position="587"/>
        <end position="607"/>
    </location>
</feature>
<dbReference type="CDD" id="cd13243">
    <property type="entry name" value="PH_PLEKHG1_G2_G3"/>
    <property type="match status" value="1"/>
</dbReference>
<keyword evidence="7" id="KW-1185">Reference proteome</keyword>
<feature type="domain" description="PH" evidence="4">
    <location>
        <begin position="320"/>
        <end position="419"/>
    </location>
</feature>
<organism evidence="6 7">
    <name type="scientific">Tachuris rubrigastra</name>
    <dbReference type="NCBI Taxonomy" id="495162"/>
    <lineage>
        <taxon>Eukaryota</taxon>
        <taxon>Metazoa</taxon>
        <taxon>Chordata</taxon>
        <taxon>Craniata</taxon>
        <taxon>Vertebrata</taxon>
        <taxon>Euteleostomi</taxon>
        <taxon>Archelosauria</taxon>
        <taxon>Archosauria</taxon>
        <taxon>Dinosauria</taxon>
        <taxon>Saurischia</taxon>
        <taxon>Theropoda</taxon>
        <taxon>Coelurosauria</taxon>
        <taxon>Aves</taxon>
        <taxon>Neognathae</taxon>
        <taxon>Neoaves</taxon>
        <taxon>Telluraves</taxon>
        <taxon>Australaves</taxon>
        <taxon>Passeriformes</taxon>
        <taxon>Tyrannidae</taxon>
        <taxon>Tachuris</taxon>
    </lineage>
</organism>
<evidence type="ECO:0000256" key="2">
    <source>
        <dbReference type="ARBA" id="ARBA00022658"/>
    </source>
</evidence>
<dbReference type="PANTHER" id="PTHR45924">
    <property type="entry name" value="FI17866P1"/>
    <property type="match status" value="1"/>
</dbReference>
<keyword evidence="2" id="KW-0344">Guanine-nucleotide releasing factor</keyword>
<dbReference type="FunFam" id="2.30.29.30:FF:000132">
    <property type="entry name" value="pleckstrin homology domain-containing family G member 2"/>
    <property type="match status" value="1"/>
</dbReference>
<dbReference type="GO" id="GO:0005085">
    <property type="term" value="F:guanyl-nucleotide exchange factor activity"/>
    <property type="evidence" value="ECO:0007669"/>
    <property type="project" value="UniProtKB-KW"/>
</dbReference>
<feature type="region of interest" description="Disordered" evidence="3">
    <location>
        <begin position="445"/>
        <end position="510"/>
    </location>
</feature>
<dbReference type="InterPro" id="IPR011993">
    <property type="entry name" value="PH-like_dom_sf"/>
</dbReference>
<dbReference type="Proteomes" id="UP000540952">
    <property type="component" value="Unassembled WGS sequence"/>
</dbReference>
<evidence type="ECO:0000256" key="3">
    <source>
        <dbReference type="SAM" id="MobiDB-lite"/>
    </source>
</evidence>
<dbReference type="EMBL" id="VZRD01000064">
    <property type="protein sequence ID" value="NWR30773.1"/>
    <property type="molecule type" value="Genomic_DNA"/>
</dbReference>
<feature type="region of interest" description="Disordered" evidence="3">
    <location>
        <begin position="1125"/>
        <end position="1152"/>
    </location>
</feature>
<reference evidence="6 7" key="1">
    <citation type="submission" date="2019-09" db="EMBL/GenBank/DDBJ databases">
        <title>Bird 10,000 Genomes (B10K) Project - Family phase.</title>
        <authorList>
            <person name="Zhang G."/>
        </authorList>
    </citation>
    <scope>NUCLEOTIDE SEQUENCE [LARGE SCALE GENOMIC DNA]</scope>
    <source>
        <strain evidence="6">B10K-CU-031-13</strain>
        <tissue evidence="6">Muscle</tissue>
    </source>
</reference>
<feature type="region of interest" description="Disordered" evidence="3">
    <location>
        <begin position="697"/>
        <end position="730"/>
    </location>
</feature>
<dbReference type="PROSITE" id="PS50003">
    <property type="entry name" value="PH_DOMAIN"/>
    <property type="match status" value="1"/>
</dbReference>
<dbReference type="CDD" id="cd00160">
    <property type="entry name" value="RhoGEF"/>
    <property type="match status" value="1"/>
</dbReference>
<dbReference type="SMART" id="SM00325">
    <property type="entry name" value="RhoGEF"/>
    <property type="match status" value="1"/>
</dbReference>
<evidence type="ECO:0000313" key="6">
    <source>
        <dbReference type="EMBL" id="NWR30773.1"/>
    </source>
</evidence>
<dbReference type="SUPFAM" id="SSF50729">
    <property type="entry name" value="PH domain-like"/>
    <property type="match status" value="1"/>
</dbReference>
<name>A0A7K4W8V8_9TYRA</name>
<comment type="caution">
    <text evidence="6">The sequence shown here is derived from an EMBL/GenBank/DDBJ whole genome shotgun (WGS) entry which is preliminary data.</text>
</comment>
<feature type="compositionally biased region" description="Polar residues" evidence="3">
    <location>
        <begin position="721"/>
        <end position="730"/>
    </location>
</feature>
<dbReference type="InterPro" id="IPR000219">
    <property type="entry name" value="DH_dom"/>
</dbReference>
<dbReference type="Gene3D" id="2.30.29.30">
    <property type="entry name" value="Pleckstrin-homology domain (PH domain)/Phosphotyrosine-binding domain (PTB)"/>
    <property type="match status" value="1"/>
</dbReference>
<evidence type="ECO:0000313" key="7">
    <source>
        <dbReference type="Proteomes" id="UP000540952"/>
    </source>
</evidence>
<feature type="non-terminal residue" evidence="6">
    <location>
        <position position="1418"/>
    </location>
</feature>
<gene>
    <name evidence="6" type="primary">Plekhg1</name>
    <name evidence="6" type="ORF">TACRUB_R10003</name>
</gene>
<protein>
    <submittedName>
        <fullName evidence="6">PKHG1 protein</fullName>
    </submittedName>
</protein>
<feature type="compositionally biased region" description="Basic and acidic residues" evidence="3">
    <location>
        <begin position="81"/>
        <end position="96"/>
    </location>
</feature>
<evidence type="ECO:0000256" key="1">
    <source>
        <dbReference type="ARBA" id="ARBA00022553"/>
    </source>
</evidence>
<dbReference type="InterPro" id="IPR043324">
    <property type="entry name" value="PH_PLEKHG1_G2_G3"/>
</dbReference>
<feature type="compositionally biased region" description="Basic and acidic residues" evidence="3">
    <location>
        <begin position="697"/>
        <end position="720"/>
    </location>
</feature>
<feature type="region of interest" description="Disordered" evidence="3">
    <location>
        <begin position="1076"/>
        <end position="1106"/>
    </location>
</feature>
<dbReference type="GO" id="GO:0005829">
    <property type="term" value="C:cytosol"/>
    <property type="evidence" value="ECO:0007669"/>
    <property type="project" value="UniProtKB-ARBA"/>
</dbReference>
<feature type="domain" description="DH" evidence="5">
    <location>
        <begin position="116"/>
        <end position="296"/>
    </location>
</feature>
<dbReference type="Gene3D" id="1.20.900.10">
    <property type="entry name" value="Dbl homology (DH) domain"/>
    <property type="match status" value="1"/>
</dbReference>
<feature type="non-terminal residue" evidence="6">
    <location>
        <position position="1"/>
    </location>
</feature>
<evidence type="ECO:0000259" key="5">
    <source>
        <dbReference type="PROSITE" id="PS50010"/>
    </source>
</evidence>
<dbReference type="SMART" id="SM00233">
    <property type="entry name" value="PH"/>
    <property type="match status" value="1"/>
</dbReference>
<dbReference type="SUPFAM" id="SSF48065">
    <property type="entry name" value="DBL homology domain (DH-domain)"/>
    <property type="match status" value="1"/>
</dbReference>
<feature type="compositionally biased region" description="Low complexity" evidence="3">
    <location>
        <begin position="9"/>
        <end position="21"/>
    </location>
</feature>
<feature type="region of interest" description="Disordered" evidence="3">
    <location>
        <begin position="1"/>
        <end position="28"/>
    </location>
</feature>
<keyword evidence="1" id="KW-0597">Phosphoprotein</keyword>
<dbReference type="InterPro" id="IPR055251">
    <property type="entry name" value="SOS1_NGEF_PH"/>
</dbReference>
<dbReference type="PROSITE" id="PS50010">
    <property type="entry name" value="DH_2"/>
    <property type="match status" value="1"/>
</dbReference>
<feature type="compositionally biased region" description="Polar residues" evidence="3">
    <location>
        <begin position="1093"/>
        <end position="1104"/>
    </location>
</feature>
<sequence>MDLSDSDRPVSFSSTSSSASSRDSHCSFGSRMTLVSNSHLGLFNQDKETGAIKLELVPARRVSSSKTCKNSTVEQEDPEENLEKRPSMPRKVEPRGASKNCAMSLITEPTSPKLLYVDRVVQEILETERMYVQDLKSIVKDYLDCITDQTKLSLGTEERSALFGNIRDIYHFNSELLQDLENCENDPVAIADCFVSKSEDFHIYTQYCTNYPRSVAVLTECMRNKALAKFFRERQEALQHSLPLGSYLLKPVQRILKYHLLLHEIENHLDKDTEGYDVVLDAIDTMQRVAWHINDMKRKHEHAIRLQEIQSLLTNWKGPDLTSYGELVLEGTFRIQRAKNERTLFLFDKMLLITKKRDEMFAYKAHILCGNLMLVEVIPKEPLSFSVFHYKNPKMQHTVQAKSQQDKRLWILHLKRLILENHPAKIPAKAKQAILEMDAIHHPGFHYSPEGEMKSSYQPKEGTASHRVRRKSEPSSRVHKVLKDMLMLPANLKSSQNSKDPSDEESTQLNTDLPFSCTARQTQSPRQFSTTQSNSLIMNILGGSTSVRNIWTDHQIRQALFPSRRPPYENEDDEDDYQMFVPSLPISNASSDVSGERRGSSGRPCSWHLGVMHQNETSSPTRHKIVRRASSAGESNMCPANTRCKIVERGSQREVKIAEVSSRNAYPESSEELTIDDIEHVYDNISYEDLKLMGLTRRGETHRGPQRSARDSLYEAESKSSLDSPSKKNTANQNRAFVCVSREEIQLSKEAPTSSLDELRIVEDNIYDTIVLPETPLLNFKCDPLKTSKRRNFLEKDFAYCDNLQRFVSEESLQFSEDESPYHRVPVDNDYLSLVDSSSNSDSLSHKSAADKLSEEVDEIWNDLENYIRKNEEKTRDRVLAAFPVCKDDMQERLHAGSTPELSKDVEYSLSTLSLPETPIFPKTVKPRAATISEANLRLEDTTPCKNSFMSLNRSSFSSEMPPLDSPYEPANNVLSSVHAESMENDLAVVDKTKNRVFMMARQYSQKIKKANQLLKVRSPEQEQLASRQQKLKHKDLAAILEEKKQGGPAIGARIAEYSQLYDQIVFRDSTPKVQKEAWATPQEPSAGRFSTPVATSPPCSQPASECPRAEDWLLHSTYSNSELADFSPCSDSQDPKSKNSYTEAGTKNNSKQLLSAGSVPSLQISNRLHVPAQRWSAIISQPNKENLHQDHIYNSLGRRVTNVKPQAYSRSQSSSSIVVNRSEESIVYANEIDKKKLHLNRNFRFNTHQSPGIASACTGPEIRKQIPESCSDMILQDSQKVLRVNRASPLTAQMATQNYFSNFKDSEEGEGDDDDYVEIKSEDEGSDLETSQNQTRKSDPKLHNADSAPSETLCGKTVSCTPAKSASSKHALTPYLTAYSDSDKLNDYLWRVPSPNQQNIVQSLREKFQCLSSSSFA</sequence>
<dbReference type="GO" id="GO:0031267">
    <property type="term" value="F:small GTPase binding"/>
    <property type="evidence" value="ECO:0007669"/>
    <property type="project" value="TreeGrafter"/>
</dbReference>
<feature type="region of interest" description="Disordered" evidence="3">
    <location>
        <begin position="1323"/>
        <end position="1355"/>
    </location>
</feature>
<evidence type="ECO:0000259" key="4">
    <source>
        <dbReference type="PROSITE" id="PS50003"/>
    </source>
</evidence>
<feature type="region of interest" description="Disordered" evidence="3">
    <location>
        <begin position="65"/>
        <end position="98"/>
    </location>
</feature>
<dbReference type="Pfam" id="PF22697">
    <property type="entry name" value="SOS1_NGEF_PH"/>
    <property type="match status" value="1"/>
</dbReference>
<proteinExistence type="predicted"/>
<dbReference type="InterPro" id="IPR001849">
    <property type="entry name" value="PH_domain"/>
</dbReference>
<dbReference type="FunFam" id="1.20.900.10:FF:000019">
    <property type="entry name" value="Pleckstrin homology domain-containing family G member 1"/>
    <property type="match status" value="1"/>
</dbReference>